<feature type="region of interest" description="Disordered" evidence="2">
    <location>
        <begin position="97"/>
        <end position="116"/>
    </location>
</feature>
<evidence type="ECO:0000256" key="2">
    <source>
        <dbReference type="SAM" id="MobiDB-lite"/>
    </source>
</evidence>
<dbReference type="GO" id="GO:0005778">
    <property type="term" value="C:peroxisomal membrane"/>
    <property type="evidence" value="ECO:0007669"/>
    <property type="project" value="InterPro"/>
</dbReference>
<dbReference type="PANTHER" id="PTHR28080:SF1">
    <property type="entry name" value="PEROXISOMAL BIOGENESIS FACTOR 3"/>
    <property type="match status" value="1"/>
</dbReference>
<organism evidence="3 4">
    <name type="scientific">Leucocoprinus birnbaumii</name>
    <dbReference type="NCBI Taxonomy" id="56174"/>
    <lineage>
        <taxon>Eukaryota</taxon>
        <taxon>Fungi</taxon>
        <taxon>Dikarya</taxon>
        <taxon>Basidiomycota</taxon>
        <taxon>Agaricomycotina</taxon>
        <taxon>Agaricomycetes</taxon>
        <taxon>Agaricomycetidae</taxon>
        <taxon>Agaricales</taxon>
        <taxon>Agaricineae</taxon>
        <taxon>Agaricaceae</taxon>
        <taxon>Leucocoprinus</taxon>
    </lineage>
</organism>
<feature type="region of interest" description="Disordered" evidence="2">
    <location>
        <begin position="474"/>
        <end position="508"/>
    </location>
</feature>
<dbReference type="GO" id="GO:0030674">
    <property type="term" value="F:protein-macromolecule adaptor activity"/>
    <property type="evidence" value="ECO:0007669"/>
    <property type="project" value="TreeGrafter"/>
</dbReference>
<evidence type="ECO:0000256" key="1">
    <source>
        <dbReference type="SAM" id="Coils"/>
    </source>
</evidence>
<dbReference type="InterPro" id="IPR006966">
    <property type="entry name" value="Peroxin-3"/>
</dbReference>
<feature type="coiled-coil region" evidence="1">
    <location>
        <begin position="37"/>
        <end position="64"/>
    </location>
</feature>
<dbReference type="GO" id="GO:0045046">
    <property type="term" value="P:protein import into peroxisome membrane"/>
    <property type="evidence" value="ECO:0007669"/>
    <property type="project" value="TreeGrafter"/>
</dbReference>
<dbReference type="AlphaFoldDB" id="A0AAD5VRB7"/>
<name>A0AAD5VRB7_9AGAR</name>
<dbReference type="Pfam" id="PF04882">
    <property type="entry name" value="Peroxin-3"/>
    <property type="match status" value="1"/>
</dbReference>
<comment type="caution">
    <text evidence="3">The sequence shown here is derived from an EMBL/GenBank/DDBJ whole genome shotgun (WGS) entry which is preliminary data.</text>
</comment>
<keyword evidence="1" id="KW-0175">Coiled coil</keyword>
<feature type="compositionally biased region" description="Polar residues" evidence="2">
    <location>
        <begin position="102"/>
        <end position="116"/>
    </location>
</feature>
<evidence type="ECO:0000313" key="4">
    <source>
        <dbReference type="Proteomes" id="UP001213000"/>
    </source>
</evidence>
<keyword evidence="4" id="KW-1185">Reference proteome</keyword>
<evidence type="ECO:0008006" key="5">
    <source>
        <dbReference type="Google" id="ProtNLM"/>
    </source>
</evidence>
<reference evidence="3" key="1">
    <citation type="submission" date="2022-07" db="EMBL/GenBank/DDBJ databases">
        <title>Genome Sequence of Leucocoprinus birnbaumii.</title>
        <authorList>
            <person name="Buettner E."/>
        </authorList>
    </citation>
    <scope>NUCLEOTIDE SEQUENCE</scope>
    <source>
        <strain evidence="3">VT141</strain>
    </source>
</reference>
<feature type="compositionally biased region" description="Gly residues" evidence="2">
    <location>
        <begin position="477"/>
        <end position="486"/>
    </location>
</feature>
<sequence>MLSSLKTYVSDRKAGIAKTAGFAGGLYLAKHYISDRLDEVKARLEQERAARESLRRRFQQTQDDVSYTVMALLPTLGDQILDNMDVEAITKELQARSKARNARQQPSVPTQASSSLASSIDVIQQHEVRSENGSVSVASTGFSLAEVDSSAPAGEEETRMSHSIITASTFESTPSKENLSLHSSQISENYTSASIITDSSDPRTKAELWNEVKMLTVTRTLTTLYSTTLLCLLTTIQLTLLARSKYIYSVLQQEHDERIRERLESELSLANLLFGGASGRLMSMDLESLLGKDDDDEDVRVDGAEDITEDVESKYLTMSWWLLHVGWKDVGERVRRGVEEVFDGVSLKTKLNIMDLHRLISDVRRRVEHEITFEGTERRINFLSTLLPPTPETIQHVLTQGGFPPPQSDNPSSSSSPESPSIGAVDKLTQETSSTSLSSSQLSYSNYFYSAWNNQNNSTATPFVLPSAPGAPVVSGGQVGGGGGPKPGVAESHHTLPLPNPHPHTTSKPFTSLLHETRSIIHSSDFAMVLENCLDRAMEVLFDGLEKNVFVDSSQGGEEVQEEGGVRIRLAGLLPGLSRWSTLALRGVPCELVDNVFAVRDVGCLSAIAFSKFEDRFR</sequence>
<proteinExistence type="predicted"/>
<dbReference type="PANTHER" id="PTHR28080">
    <property type="entry name" value="PEROXISOMAL BIOGENESIS FACTOR 3"/>
    <property type="match status" value="1"/>
</dbReference>
<dbReference type="EMBL" id="JANIEX010000402">
    <property type="protein sequence ID" value="KAJ3567605.1"/>
    <property type="molecule type" value="Genomic_DNA"/>
</dbReference>
<protein>
    <recommendedName>
        <fullName evidence="5">Peroxisomal biogenesis factor 3</fullName>
    </recommendedName>
</protein>
<dbReference type="Proteomes" id="UP001213000">
    <property type="component" value="Unassembled WGS sequence"/>
</dbReference>
<evidence type="ECO:0000313" key="3">
    <source>
        <dbReference type="EMBL" id="KAJ3567605.1"/>
    </source>
</evidence>
<feature type="region of interest" description="Disordered" evidence="2">
    <location>
        <begin position="396"/>
        <end position="436"/>
    </location>
</feature>
<accession>A0AAD5VRB7</accession>
<feature type="compositionally biased region" description="Low complexity" evidence="2">
    <location>
        <begin position="409"/>
        <end position="421"/>
    </location>
</feature>
<gene>
    <name evidence="3" type="ORF">NP233_g6253</name>
</gene>